<dbReference type="Pfam" id="PF01593">
    <property type="entry name" value="Amino_oxidase"/>
    <property type="match status" value="1"/>
</dbReference>
<name>A0ABN8MVI3_9CNID</name>
<organism evidence="3 4">
    <name type="scientific">Porites lobata</name>
    <dbReference type="NCBI Taxonomy" id="104759"/>
    <lineage>
        <taxon>Eukaryota</taxon>
        <taxon>Metazoa</taxon>
        <taxon>Cnidaria</taxon>
        <taxon>Anthozoa</taxon>
        <taxon>Hexacorallia</taxon>
        <taxon>Scleractinia</taxon>
        <taxon>Fungiina</taxon>
        <taxon>Poritidae</taxon>
        <taxon>Porites</taxon>
    </lineage>
</organism>
<feature type="domain" description="Amine oxidase" evidence="2">
    <location>
        <begin position="44"/>
        <end position="457"/>
    </location>
</feature>
<dbReference type="InterPro" id="IPR050281">
    <property type="entry name" value="Flavin_monoamine_oxidase"/>
</dbReference>
<proteinExistence type="predicted"/>
<evidence type="ECO:0000256" key="1">
    <source>
        <dbReference type="SAM" id="SignalP"/>
    </source>
</evidence>
<dbReference type="InterPro" id="IPR002937">
    <property type="entry name" value="Amino_oxidase"/>
</dbReference>
<dbReference type="Gene3D" id="3.50.50.60">
    <property type="entry name" value="FAD/NAD(P)-binding domain"/>
    <property type="match status" value="1"/>
</dbReference>
<evidence type="ECO:0000313" key="4">
    <source>
        <dbReference type="Proteomes" id="UP001159405"/>
    </source>
</evidence>
<dbReference type="PANTHER" id="PTHR10742">
    <property type="entry name" value="FLAVIN MONOAMINE OXIDASE"/>
    <property type="match status" value="1"/>
</dbReference>
<comment type="caution">
    <text evidence="3">The sequence shown here is derived from an EMBL/GenBank/DDBJ whole genome shotgun (WGS) entry which is preliminary data.</text>
</comment>
<evidence type="ECO:0000259" key="2">
    <source>
        <dbReference type="Pfam" id="PF01593"/>
    </source>
</evidence>
<dbReference type="InterPro" id="IPR036188">
    <property type="entry name" value="FAD/NAD-bd_sf"/>
</dbReference>
<sequence>MKCNLLLCLAVSVILFSLPQLDGSAIHPGQRGRKKVLILGAGAAGITAAKTLYDKGITDFLVLEAQDYIGGRMKSVPFAGMKIEEGANWIHFAEEHDVNPLLPLQEKHNLKGRLSNYSDFCMRNDFGKDVTNLRLYKKWEEVSEKLFEMGEERGDEDHPPRDMPISVALKLLGWRSNTPAKKALSWFELDFEYGVGEKETSLNNMAFPPEEDFFVTDQRGYWTIFGDFYKPFQDKILLNKAVRKIRYSDDSVTVVTNDGEVYSADYALSTFSSGVLGSNFIRFSPPLPKWKREAIYRFRPVYFTKIFLKFPYDFWDDHEWIMHASQKPGNFPTFYDLNRPGFFPGSNVLFTVVTGDEALRVEKQRESKTKKDVMDTLRKMYGNKIPEATDIHVSKWSQNPFVRCAWTDPVVGTSWGHYENMSGRLKNLFFAGESTSQEYYGYVQGAYFTGRDKAEEIVSCIKGEECEAYTSATEEI</sequence>
<dbReference type="Proteomes" id="UP001159405">
    <property type="component" value="Unassembled WGS sequence"/>
</dbReference>
<dbReference type="EMBL" id="CALNXK010000003">
    <property type="protein sequence ID" value="CAH3034999.1"/>
    <property type="molecule type" value="Genomic_DNA"/>
</dbReference>
<dbReference type="PANTHER" id="PTHR10742:SF313">
    <property type="entry name" value="AMINE OXIDASE"/>
    <property type="match status" value="1"/>
</dbReference>
<dbReference type="SUPFAM" id="SSF54373">
    <property type="entry name" value="FAD-linked reductases, C-terminal domain"/>
    <property type="match status" value="1"/>
</dbReference>
<keyword evidence="4" id="KW-1185">Reference proteome</keyword>
<keyword evidence="1" id="KW-0732">Signal</keyword>
<dbReference type="SUPFAM" id="SSF51905">
    <property type="entry name" value="FAD/NAD(P)-binding domain"/>
    <property type="match status" value="1"/>
</dbReference>
<dbReference type="Gene3D" id="3.90.660.10">
    <property type="match status" value="1"/>
</dbReference>
<reference evidence="3 4" key="1">
    <citation type="submission" date="2022-05" db="EMBL/GenBank/DDBJ databases">
        <authorList>
            <consortium name="Genoscope - CEA"/>
            <person name="William W."/>
        </authorList>
    </citation>
    <scope>NUCLEOTIDE SEQUENCE [LARGE SCALE GENOMIC DNA]</scope>
</reference>
<feature type="signal peptide" evidence="1">
    <location>
        <begin position="1"/>
        <end position="23"/>
    </location>
</feature>
<feature type="chain" id="PRO_5046263564" description="Amine oxidase domain-containing protein" evidence="1">
    <location>
        <begin position="24"/>
        <end position="476"/>
    </location>
</feature>
<evidence type="ECO:0000313" key="3">
    <source>
        <dbReference type="EMBL" id="CAH3034999.1"/>
    </source>
</evidence>
<accession>A0ABN8MVI3</accession>
<protein>
    <recommendedName>
        <fullName evidence="2">Amine oxidase domain-containing protein</fullName>
    </recommendedName>
</protein>
<gene>
    <name evidence="3" type="ORF">PLOB_00024902</name>
</gene>